<accession>A0A3G5AGW8</accession>
<dbReference type="InterPro" id="IPR036770">
    <property type="entry name" value="Ankyrin_rpt-contain_sf"/>
</dbReference>
<organism evidence="2">
    <name type="scientific">Hyperionvirus sp</name>
    <dbReference type="NCBI Taxonomy" id="2487770"/>
    <lineage>
        <taxon>Viruses</taxon>
        <taxon>Varidnaviria</taxon>
        <taxon>Bamfordvirae</taxon>
        <taxon>Nucleocytoviricota</taxon>
        <taxon>Megaviricetes</taxon>
        <taxon>Imitervirales</taxon>
        <taxon>Mimiviridae</taxon>
        <taxon>Klosneuvirinae</taxon>
    </lineage>
</organism>
<evidence type="ECO:0000256" key="1">
    <source>
        <dbReference type="SAM" id="Phobius"/>
    </source>
</evidence>
<dbReference type="EMBL" id="MK072414">
    <property type="protein sequence ID" value="AYV84649.1"/>
    <property type="molecule type" value="Genomic_DNA"/>
</dbReference>
<keyword evidence="1" id="KW-0472">Membrane</keyword>
<keyword evidence="1" id="KW-0812">Transmembrane</keyword>
<evidence type="ECO:0000313" key="2">
    <source>
        <dbReference type="EMBL" id="AYV84649.1"/>
    </source>
</evidence>
<proteinExistence type="predicted"/>
<gene>
    <name evidence="2" type="ORF">Hyperionvirus32_16</name>
</gene>
<feature type="transmembrane region" description="Helical" evidence="1">
    <location>
        <begin position="208"/>
        <end position="225"/>
    </location>
</feature>
<sequence>MCNCDKCKAKRMREEYDEYMPRVVPPKSEVRTWAETTQNHRKYFRGLNNYKETCNEYAVALRSSDKRYFSKLEERKEQQNRYIIAFLSERISRNNESHSIMTCTLIDRAVEAKFNLNSLDRDFNSLLELAAKHRNSIVIAKLLRCGVSHHQYALNYAHACQNLVSGQHNVRRYQKGYLYDDSEKKKNEEIIELICGTKTMITDKVKEVLFCLATALFPLIMDYVVKAA</sequence>
<name>A0A3G5AGW8_9VIRU</name>
<keyword evidence="1" id="KW-1133">Transmembrane helix</keyword>
<dbReference type="Gene3D" id="1.25.40.20">
    <property type="entry name" value="Ankyrin repeat-containing domain"/>
    <property type="match status" value="1"/>
</dbReference>
<reference evidence="2" key="1">
    <citation type="submission" date="2018-10" db="EMBL/GenBank/DDBJ databases">
        <title>Hidden diversity of soil giant viruses.</title>
        <authorList>
            <person name="Schulz F."/>
            <person name="Alteio L."/>
            <person name="Goudeau D."/>
            <person name="Ryan E.M."/>
            <person name="Malmstrom R.R."/>
            <person name="Blanchard J."/>
            <person name="Woyke T."/>
        </authorList>
    </citation>
    <scope>NUCLEOTIDE SEQUENCE</scope>
    <source>
        <strain evidence="2">HYV1</strain>
    </source>
</reference>
<protein>
    <submittedName>
        <fullName evidence="2">Uncharacterized protein</fullName>
    </submittedName>
</protein>